<reference evidence="9 10" key="1">
    <citation type="submission" date="2020-08" db="EMBL/GenBank/DDBJ databases">
        <title>Plant Genome Project.</title>
        <authorList>
            <person name="Zhang R.-G."/>
        </authorList>
    </citation>
    <scope>NUCLEOTIDE SEQUENCE [LARGE SCALE GENOMIC DNA]</scope>
    <source>
        <tissue evidence="9">Rhizome</tissue>
    </source>
</reference>
<feature type="compositionally biased region" description="Polar residues" evidence="7">
    <location>
        <begin position="59"/>
        <end position="71"/>
    </location>
</feature>
<evidence type="ECO:0000256" key="6">
    <source>
        <dbReference type="SAM" id="Coils"/>
    </source>
</evidence>
<dbReference type="InterPro" id="IPR027329">
    <property type="entry name" value="TPX2_C"/>
</dbReference>
<dbReference type="GO" id="GO:0008017">
    <property type="term" value="F:microtubule binding"/>
    <property type="evidence" value="ECO:0007669"/>
    <property type="project" value="InterPro"/>
</dbReference>
<comment type="similarity">
    <text evidence="2">Belongs to the TPX2 family.</text>
</comment>
<dbReference type="GO" id="GO:0000226">
    <property type="term" value="P:microtubule cytoskeleton organization"/>
    <property type="evidence" value="ECO:0007669"/>
    <property type="project" value="InterPro"/>
</dbReference>
<keyword evidence="5" id="KW-0206">Cytoskeleton</keyword>
<dbReference type="Pfam" id="PF06886">
    <property type="entry name" value="TPX2"/>
    <property type="match status" value="1"/>
</dbReference>
<gene>
    <name evidence="9" type="ORF">ZIOFF_017269</name>
</gene>
<feature type="compositionally biased region" description="Basic and acidic residues" evidence="7">
    <location>
        <begin position="46"/>
        <end position="56"/>
    </location>
</feature>
<evidence type="ECO:0000256" key="3">
    <source>
        <dbReference type="ARBA" id="ARBA00022490"/>
    </source>
</evidence>
<dbReference type="EMBL" id="JACMSC010000005">
    <property type="protein sequence ID" value="KAG6520231.1"/>
    <property type="molecule type" value="Genomic_DNA"/>
</dbReference>
<dbReference type="Proteomes" id="UP000734854">
    <property type="component" value="Unassembled WGS sequence"/>
</dbReference>
<evidence type="ECO:0000313" key="10">
    <source>
        <dbReference type="Proteomes" id="UP000734854"/>
    </source>
</evidence>
<dbReference type="GO" id="GO:0005874">
    <property type="term" value="C:microtubule"/>
    <property type="evidence" value="ECO:0007669"/>
    <property type="project" value="UniProtKB-KW"/>
</dbReference>
<evidence type="ECO:0000256" key="5">
    <source>
        <dbReference type="ARBA" id="ARBA00023212"/>
    </source>
</evidence>
<keyword evidence="4" id="KW-0493">Microtubule</keyword>
<accession>A0A8J5LI71</accession>
<feature type="region of interest" description="Disordered" evidence="7">
    <location>
        <begin position="46"/>
        <end position="209"/>
    </location>
</feature>
<feature type="region of interest" description="Disordered" evidence="7">
    <location>
        <begin position="1"/>
        <end position="24"/>
    </location>
</feature>
<evidence type="ECO:0000256" key="1">
    <source>
        <dbReference type="ARBA" id="ARBA00004245"/>
    </source>
</evidence>
<feature type="domain" description="TPX2 C-terminal" evidence="8">
    <location>
        <begin position="217"/>
        <end position="287"/>
    </location>
</feature>
<comment type="caution">
    <text evidence="9">The sequence shown here is derived from an EMBL/GenBank/DDBJ whole genome shotgun (WGS) entry which is preliminary data.</text>
</comment>
<feature type="compositionally biased region" description="Polar residues" evidence="7">
    <location>
        <begin position="344"/>
        <end position="365"/>
    </location>
</feature>
<evidence type="ECO:0000256" key="2">
    <source>
        <dbReference type="ARBA" id="ARBA00005885"/>
    </source>
</evidence>
<feature type="region of interest" description="Disordered" evidence="7">
    <location>
        <begin position="334"/>
        <end position="393"/>
    </location>
</feature>
<name>A0A8J5LI71_ZINOF</name>
<organism evidence="9 10">
    <name type="scientific">Zingiber officinale</name>
    <name type="common">Ginger</name>
    <name type="synonym">Amomum zingiber</name>
    <dbReference type="NCBI Taxonomy" id="94328"/>
    <lineage>
        <taxon>Eukaryota</taxon>
        <taxon>Viridiplantae</taxon>
        <taxon>Streptophyta</taxon>
        <taxon>Embryophyta</taxon>
        <taxon>Tracheophyta</taxon>
        <taxon>Spermatophyta</taxon>
        <taxon>Magnoliopsida</taxon>
        <taxon>Liliopsida</taxon>
        <taxon>Zingiberales</taxon>
        <taxon>Zingiberaceae</taxon>
        <taxon>Zingiber</taxon>
    </lineage>
</organism>
<feature type="compositionally biased region" description="Polar residues" evidence="7">
    <location>
        <begin position="372"/>
        <end position="393"/>
    </location>
</feature>
<dbReference type="PANTHER" id="PTHR46372">
    <property type="entry name" value="PROTEIN WVD2-LIKE 3"/>
    <property type="match status" value="1"/>
</dbReference>
<evidence type="ECO:0000259" key="8">
    <source>
        <dbReference type="Pfam" id="PF06886"/>
    </source>
</evidence>
<dbReference type="PANTHER" id="PTHR46372:SF26">
    <property type="entry name" value="(WILD MALAYSIAN BANANA) HYPOTHETICAL PROTEIN"/>
    <property type="match status" value="1"/>
</dbReference>
<evidence type="ECO:0000313" key="9">
    <source>
        <dbReference type="EMBL" id="KAG6520231.1"/>
    </source>
</evidence>
<sequence length="432" mass="46732">MDSGDGVEMDCKAPPEKEPKVNGFGAHINKENHVDTDSEIASKIEVLDSSGGKEEVSVSPKNKTPYSTMTKEGQPKAKSQLKMTSEVTGGRNGSAVEVPKKGNILKQSISFPSRGSRANSIRKSSSSARQSTVMPSIAGNVDIKHSALSAEPNARKKLNHKMIDSVEATKNGSASGAAKSNDHKTVPLTHTLPTKKDDDANSIASSTRARQSIGSTFSFKLDERAEKRKEFFMKLEEKNHVRELEKNNLQEKSKENQEAEVRKLRKSLTFKATPLPSFYQEPGPPKVALKKIPITRARSPKLGRRKSIVTTSQAGNSSENSCVTISANKLNEGSGEAIGIKGKSLTSNNPKQKTISKIPSQNSRTAKPYAKSSDSVTKPSNQKPKIQNFKAETSSIAIEIATPGVKNQFEEDKIVAEVAELVVGHEEIAAQS</sequence>
<dbReference type="AlphaFoldDB" id="A0A8J5LI71"/>
<keyword evidence="6" id="KW-0175">Coiled coil</keyword>
<keyword evidence="10" id="KW-1185">Reference proteome</keyword>
<feature type="compositionally biased region" description="Basic and acidic residues" evidence="7">
    <location>
        <begin position="9"/>
        <end position="20"/>
    </location>
</feature>
<feature type="coiled-coil region" evidence="6">
    <location>
        <begin position="232"/>
        <end position="267"/>
    </location>
</feature>
<comment type="subcellular location">
    <subcellularLocation>
        <location evidence="1">Cytoplasm</location>
        <location evidence="1">Cytoskeleton</location>
    </subcellularLocation>
</comment>
<evidence type="ECO:0000256" key="7">
    <source>
        <dbReference type="SAM" id="MobiDB-lite"/>
    </source>
</evidence>
<proteinExistence type="inferred from homology"/>
<feature type="compositionally biased region" description="Low complexity" evidence="7">
    <location>
        <begin position="116"/>
        <end position="131"/>
    </location>
</feature>
<dbReference type="InterPro" id="IPR044806">
    <property type="entry name" value="WVD2/WDL1-4"/>
</dbReference>
<keyword evidence="3" id="KW-0963">Cytoplasm</keyword>
<evidence type="ECO:0000256" key="4">
    <source>
        <dbReference type="ARBA" id="ARBA00022701"/>
    </source>
</evidence>
<protein>
    <recommendedName>
        <fullName evidence="8">TPX2 C-terminal domain-containing protein</fullName>
    </recommendedName>
</protein>